<dbReference type="RefSeq" id="WP_066761506.1">
    <property type="nucleotide sequence ID" value="NZ_BMIO01000020.1"/>
</dbReference>
<dbReference type="AlphaFoldDB" id="A0A917DMZ6"/>
<dbReference type="EMBL" id="BMIO01000020">
    <property type="protein sequence ID" value="GGD54324.1"/>
    <property type="molecule type" value="Genomic_DNA"/>
</dbReference>
<dbReference type="Pfam" id="PF00565">
    <property type="entry name" value="SNase"/>
    <property type="match status" value="1"/>
</dbReference>
<comment type="caution">
    <text evidence="3">The sequence shown here is derived from an EMBL/GenBank/DDBJ whole genome shotgun (WGS) entry which is preliminary data.</text>
</comment>
<reference evidence="3 4" key="1">
    <citation type="journal article" date="2014" name="Int. J. Syst. Evol. Microbiol.">
        <title>Complete genome sequence of Corynebacterium casei LMG S-19264T (=DSM 44701T), isolated from a smear-ripened cheese.</title>
        <authorList>
            <consortium name="US DOE Joint Genome Institute (JGI-PGF)"/>
            <person name="Walter F."/>
            <person name="Albersmeier A."/>
            <person name="Kalinowski J."/>
            <person name="Ruckert C."/>
        </authorList>
    </citation>
    <scope>NUCLEOTIDE SEQUENCE [LARGE SCALE GENOMIC DNA]</scope>
    <source>
        <strain evidence="3 4">CGMCC 1.15358</strain>
    </source>
</reference>
<gene>
    <name evidence="3" type="ORF">GCM10010989_30610</name>
</gene>
<proteinExistence type="predicted"/>
<dbReference type="Gene3D" id="2.40.50.90">
    <property type="match status" value="1"/>
</dbReference>
<dbReference type="InterPro" id="IPR016071">
    <property type="entry name" value="Staphylococal_nuclease_OB-fold"/>
</dbReference>
<evidence type="ECO:0000313" key="4">
    <source>
        <dbReference type="Proteomes" id="UP000598997"/>
    </source>
</evidence>
<keyword evidence="4" id="KW-1185">Reference proteome</keyword>
<evidence type="ECO:0000313" key="3">
    <source>
        <dbReference type="EMBL" id="GGD54324.1"/>
    </source>
</evidence>
<accession>A0A917DMZ6</accession>
<dbReference type="InterPro" id="IPR035437">
    <property type="entry name" value="SNase_OB-fold_sf"/>
</dbReference>
<feature type="domain" description="TNase-like" evidence="2">
    <location>
        <begin position="52"/>
        <end position="157"/>
    </location>
</feature>
<dbReference type="OrthoDB" id="9805504at2"/>
<protein>
    <recommendedName>
        <fullName evidence="2">TNase-like domain-containing protein</fullName>
    </recommendedName>
</protein>
<evidence type="ECO:0000259" key="2">
    <source>
        <dbReference type="Pfam" id="PF00565"/>
    </source>
</evidence>
<dbReference type="Proteomes" id="UP000598997">
    <property type="component" value="Unassembled WGS sequence"/>
</dbReference>
<feature type="region of interest" description="Disordered" evidence="1">
    <location>
        <begin position="1"/>
        <end position="42"/>
    </location>
</feature>
<dbReference type="SUPFAM" id="SSF50199">
    <property type="entry name" value="Staphylococcal nuclease"/>
    <property type="match status" value="1"/>
</dbReference>
<name>A0A917DMZ6_9SPHN</name>
<sequence>MTAPPPPPGFTIDADEPPKRTKAKIPPPPKGYTLDGEAVDGNTLRTNEGVNLRLYGVDAPERDQIGWDRQGNPVRIGDMATIALGDVVTPDGSVGPVLMQSYGRPVASVDQDGQDVGESVVRQGNALAAPEYMEQSPTLAAIYMEGERLARQNRLGMHGAFAQTPKEYRDNPDYVPDRATIARFWDTLTPFAGLRPEVEAGYVELLKRGTADEILNYAEASTSRSIRKTCAATSPTGMQANRFRPSAPIATPPPRLLILAMAEPALRCAE</sequence>
<evidence type="ECO:0000256" key="1">
    <source>
        <dbReference type="SAM" id="MobiDB-lite"/>
    </source>
</evidence>
<organism evidence="3 4">
    <name type="scientific">Croceicoccus pelagius</name>
    <dbReference type="NCBI Taxonomy" id="1703341"/>
    <lineage>
        <taxon>Bacteria</taxon>
        <taxon>Pseudomonadati</taxon>
        <taxon>Pseudomonadota</taxon>
        <taxon>Alphaproteobacteria</taxon>
        <taxon>Sphingomonadales</taxon>
        <taxon>Erythrobacteraceae</taxon>
        <taxon>Croceicoccus</taxon>
    </lineage>
</organism>